<evidence type="ECO:0000256" key="1">
    <source>
        <dbReference type="ARBA" id="ARBA00006611"/>
    </source>
</evidence>
<dbReference type="InterPro" id="IPR001482">
    <property type="entry name" value="T2SS/T4SS_dom"/>
</dbReference>
<dbReference type="RefSeq" id="WP_149172235.1">
    <property type="nucleotide sequence ID" value="NZ_VTOY01000016.1"/>
</dbReference>
<dbReference type="GO" id="GO:0005524">
    <property type="term" value="F:ATP binding"/>
    <property type="evidence" value="ECO:0007669"/>
    <property type="project" value="InterPro"/>
</dbReference>
<evidence type="ECO:0000259" key="2">
    <source>
        <dbReference type="Pfam" id="PF00437"/>
    </source>
</evidence>
<dbReference type="Proteomes" id="UP000323646">
    <property type="component" value="Unassembled WGS sequence"/>
</dbReference>
<dbReference type="InterPro" id="IPR027417">
    <property type="entry name" value="P-loop_NTPase"/>
</dbReference>
<dbReference type="AlphaFoldDB" id="A0A5D6VVX1"/>
<organism evidence="3 4">
    <name type="scientific">Selenomonas ruminis</name>
    <dbReference type="NCBI Taxonomy" id="2593411"/>
    <lineage>
        <taxon>Bacteria</taxon>
        <taxon>Bacillati</taxon>
        <taxon>Bacillota</taxon>
        <taxon>Negativicutes</taxon>
        <taxon>Selenomonadales</taxon>
        <taxon>Selenomonadaceae</taxon>
        <taxon>Selenomonas</taxon>
    </lineage>
</organism>
<dbReference type="InterPro" id="IPR014149">
    <property type="entry name" value="Conjug-transfer_TrbB"/>
</dbReference>
<evidence type="ECO:0000313" key="3">
    <source>
        <dbReference type="EMBL" id="TYZ20191.1"/>
    </source>
</evidence>
<dbReference type="PANTHER" id="PTHR30486">
    <property type="entry name" value="TWITCHING MOTILITY PROTEIN PILT"/>
    <property type="match status" value="1"/>
</dbReference>
<proteinExistence type="inferred from homology"/>
<accession>A0A5D6VVX1</accession>
<dbReference type="Pfam" id="PF00437">
    <property type="entry name" value="T2SSE"/>
    <property type="match status" value="1"/>
</dbReference>
<dbReference type="GO" id="GO:0016887">
    <property type="term" value="F:ATP hydrolysis activity"/>
    <property type="evidence" value="ECO:0007669"/>
    <property type="project" value="InterPro"/>
</dbReference>
<dbReference type="InterPro" id="IPR050921">
    <property type="entry name" value="T4SS_GSP_E_ATPase"/>
</dbReference>
<keyword evidence="4" id="KW-1185">Reference proteome</keyword>
<feature type="domain" description="Bacterial type II secretion system protein E" evidence="2">
    <location>
        <begin position="105"/>
        <end position="272"/>
    </location>
</feature>
<dbReference type="NCBIfam" id="TIGR02782">
    <property type="entry name" value="TrbB_P"/>
    <property type="match status" value="1"/>
</dbReference>
<protein>
    <submittedName>
        <fullName evidence="3">P-type conjugative transfer ATPase TrbB</fullName>
    </submittedName>
</protein>
<name>A0A5D6VVX1_9FIRM</name>
<dbReference type="GO" id="GO:0005737">
    <property type="term" value="C:cytoplasm"/>
    <property type="evidence" value="ECO:0007669"/>
    <property type="project" value="InterPro"/>
</dbReference>
<reference evidence="3 4" key="1">
    <citation type="submission" date="2019-08" db="EMBL/GenBank/DDBJ databases">
        <title>Selenomonas sp. mPRGC5 and Selenomonas sp. mPRGC8 isolated from ruminal fluid of dairy goat (Capra hircus).</title>
        <authorList>
            <person name="Poothong S."/>
            <person name="Nuengjamnong C."/>
            <person name="Tanasupawat S."/>
        </authorList>
    </citation>
    <scope>NUCLEOTIDE SEQUENCE [LARGE SCALE GENOMIC DNA]</scope>
    <source>
        <strain evidence="4">mPRGC5</strain>
    </source>
</reference>
<dbReference type="Gene3D" id="3.40.50.300">
    <property type="entry name" value="P-loop containing nucleotide triphosphate hydrolases"/>
    <property type="match status" value="1"/>
</dbReference>
<evidence type="ECO:0000313" key="4">
    <source>
        <dbReference type="Proteomes" id="UP000323646"/>
    </source>
</evidence>
<dbReference type="PANTHER" id="PTHR30486:SF6">
    <property type="entry name" value="TYPE IV PILUS RETRACTATION ATPASE PILT"/>
    <property type="match status" value="1"/>
</dbReference>
<dbReference type="CDD" id="cd01130">
    <property type="entry name" value="VirB11-like_ATPase"/>
    <property type="match status" value="1"/>
</dbReference>
<dbReference type="SUPFAM" id="SSF52540">
    <property type="entry name" value="P-loop containing nucleoside triphosphate hydrolases"/>
    <property type="match status" value="1"/>
</dbReference>
<comment type="caution">
    <text evidence="3">The sequence shown here is derived from an EMBL/GenBank/DDBJ whole genome shotgun (WGS) entry which is preliminary data.</text>
</comment>
<dbReference type="Gene3D" id="3.30.450.90">
    <property type="match status" value="1"/>
</dbReference>
<dbReference type="EMBL" id="VTOY01000016">
    <property type="protein sequence ID" value="TYZ20191.1"/>
    <property type="molecule type" value="Genomic_DNA"/>
</dbReference>
<comment type="similarity">
    <text evidence="1">Belongs to the GSP E family.</text>
</comment>
<gene>
    <name evidence="3" type="primary">trbB</name>
    <name evidence="3" type="ORF">FZ040_12140</name>
</gene>
<sequence length="321" mass="35846">MANTQLVTDRYVQMFESNMGPQLMAYMQDEKVTEIMLNPDGHVWIDTQDQGLVESPVTMSANTAKQLIYNVGSLAGRVVPADFPELEAEIPASRLFSSCRFQGELPPIVKAPSFNIRKFGKKLFTLDDYVEQGTMTEVQRQTIMKAIREHKNIIAAGGTASGKTTLLNAILAEISKMNERIVIIEDTSELRCTAPNHVKLQTAPPKMDMDMLLRITLRKSPHRIVVGEVRSKEAMTLLEAWSTGHRGGCCTVHSESAYDTLSRLEELTSRVSLTPQKETVGRAVDVVVYLRKKATKRVVEDIILVNGYNKKTGDYDTRKIG</sequence>
<dbReference type="OrthoDB" id="9810761at2"/>